<reference evidence="2 3" key="1">
    <citation type="submission" date="2019-01" db="EMBL/GenBank/DDBJ databases">
        <authorList>
            <person name="Alioto T."/>
            <person name="Alioto T."/>
        </authorList>
    </citation>
    <scope>NUCLEOTIDE SEQUENCE [LARGE SCALE GENOMIC DNA]</scope>
</reference>
<evidence type="ECO:0000313" key="3">
    <source>
        <dbReference type="Proteomes" id="UP000386466"/>
    </source>
</evidence>
<dbReference type="Proteomes" id="UP000386466">
    <property type="component" value="Unassembled WGS sequence"/>
</dbReference>
<keyword evidence="3" id="KW-1185">Reference proteome</keyword>
<gene>
    <name evidence="2" type="ORF">LYPA_23C007297</name>
</gene>
<feature type="region of interest" description="Disordered" evidence="1">
    <location>
        <begin position="16"/>
        <end position="61"/>
    </location>
</feature>
<dbReference type="EMBL" id="CAAGRJ010029560">
    <property type="protein sequence ID" value="VFV40912.1"/>
    <property type="molecule type" value="Genomic_DNA"/>
</dbReference>
<name>A0A485PF38_LYNPA</name>
<dbReference type="AlphaFoldDB" id="A0A485PF38"/>
<evidence type="ECO:0000256" key="1">
    <source>
        <dbReference type="SAM" id="MobiDB-lite"/>
    </source>
</evidence>
<feature type="compositionally biased region" description="Basic and acidic residues" evidence="1">
    <location>
        <begin position="16"/>
        <end position="34"/>
    </location>
</feature>
<sequence length="61" mass="7002">MGLEVNEDDIQALVEEHGQETSTHELMDLHRRQQQEVMGDISSAEEEGGKRQAGQRSRMRH</sequence>
<accession>A0A485PF38</accession>
<protein>
    <submittedName>
        <fullName evidence="2">Uncharacterized protein</fullName>
    </submittedName>
</protein>
<proteinExistence type="predicted"/>
<organism evidence="2 3">
    <name type="scientific">Lynx pardinus</name>
    <name type="common">Iberian lynx</name>
    <name type="synonym">Felis pardina</name>
    <dbReference type="NCBI Taxonomy" id="191816"/>
    <lineage>
        <taxon>Eukaryota</taxon>
        <taxon>Metazoa</taxon>
        <taxon>Chordata</taxon>
        <taxon>Craniata</taxon>
        <taxon>Vertebrata</taxon>
        <taxon>Euteleostomi</taxon>
        <taxon>Mammalia</taxon>
        <taxon>Eutheria</taxon>
        <taxon>Laurasiatheria</taxon>
        <taxon>Carnivora</taxon>
        <taxon>Feliformia</taxon>
        <taxon>Felidae</taxon>
        <taxon>Felinae</taxon>
        <taxon>Lynx</taxon>
    </lineage>
</organism>
<evidence type="ECO:0000313" key="2">
    <source>
        <dbReference type="EMBL" id="VFV40912.1"/>
    </source>
</evidence>